<keyword evidence="3" id="KW-1185">Reference proteome</keyword>
<dbReference type="Proteomes" id="UP000002028">
    <property type="component" value="Chromosome"/>
</dbReference>
<evidence type="ECO:0000313" key="3">
    <source>
        <dbReference type="Proteomes" id="UP000002028"/>
    </source>
</evidence>
<organism evidence="2 3">
    <name type="scientific">Spirosoma linguale (strain ATCC 33905 / DSM 74 / LMG 10896 / Claus 1)</name>
    <dbReference type="NCBI Taxonomy" id="504472"/>
    <lineage>
        <taxon>Bacteria</taxon>
        <taxon>Pseudomonadati</taxon>
        <taxon>Bacteroidota</taxon>
        <taxon>Cytophagia</taxon>
        <taxon>Cytophagales</taxon>
        <taxon>Cytophagaceae</taxon>
        <taxon>Spirosoma</taxon>
    </lineage>
</organism>
<gene>
    <name evidence="2" type="ordered locus">Slin_0255</name>
</gene>
<dbReference type="HOGENOM" id="CLU_127156_0_0_10"/>
<evidence type="ECO:0000313" key="2">
    <source>
        <dbReference type="EMBL" id="ADB36320.1"/>
    </source>
</evidence>
<dbReference type="InterPro" id="IPR011335">
    <property type="entry name" value="Restrct_endonuc-II-like"/>
</dbReference>
<reference evidence="2 3" key="1">
    <citation type="journal article" date="2010" name="Stand. Genomic Sci.">
        <title>Complete genome sequence of Spirosoma linguale type strain (1).</title>
        <authorList>
            <person name="Lail K."/>
            <person name="Sikorski J."/>
            <person name="Saunders E."/>
            <person name="Lapidus A."/>
            <person name="Glavina Del Rio T."/>
            <person name="Copeland A."/>
            <person name="Tice H."/>
            <person name="Cheng J.-F."/>
            <person name="Lucas S."/>
            <person name="Nolan M."/>
            <person name="Bruce D."/>
            <person name="Goodwin L."/>
            <person name="Pitluck S."/>
            <person name="Ivanova N."/>
            <person name="Mavromatis K."/>
            <person name="Ovchinnikova G."/>
            <person name="Pati A."/>
            <person name="Chen A."/>
            <person name="Palaniappan K."/>
            <person name="Land M."/>
            <person name="Hauser L."/>
            <person name="Chang Y.-J."/>
            <person name="Jeffries C.D."/>
            <person name="Chain P."/>
            <person name="Brettin T."/>
            <person name="Detter J.C."/>
            <person name="Schuetze A."/>
            <person name="Rohde M."/>
            <person name="Tindall B.J."/>
            <person name="Goeker M."/>
            <person name="Bristow J."/>
            <person name="Eisen J.A."/>
            <person name="Markowitz V."/>
            <person name="Hugenholtz P."/>
            <person name="Kyrpides N.C."/>
            <person name="Klenk H.-P."/>
            <person name="Chen F."/>
        </authorList>
    </citation>
    <scope>NUCLEOTIDE SEQUENCE [LARGE SCALE GENOMIC DNA]</scope>
    <source>
        <strain evidence="3">ATCC 33905 / DSM 74 / LMG 10896 / Claus 1</strain>
    </source>
</reference>
<dbReference type="PANTHER" id="PTHR34107">
    <property type="entry name" value="SLL0198 PROTEIN-RELATED"/>
    <property type="match status" value="1"/>
</dbReference>
<proteinExistence type="predicted"/>
<accession>D2QD90</accession>
<dbReference type="STRING" id="504472.Slin_0255"/>
<sequence length="165" mass="18560">MEAVAVAEQAVEEVVRSQYELERGKPVPSKNHSRLQQRIGVELAIHYGDQYDTYSELSLEAPNPSMVPDLCLFPVEPSNWREDEVRVSAVPLTVIEIVSPSQTDTELTEKSKAYFAAGVKSYWLVQPVLRTVFVLLPNGDELVFHNDMLTDPTNGVSIDLKKVFR</sequence>
<name>D2QD90_SPILD</name>
<dbReference type="SUPFAM" id="SSF52980">
    <property type="entry name" value="Restriction endonuclease-like"/>
    <property type="match status" value="1"/>
</dbReference>
<dbReference type="InterPro" id="IPR008538">
    <property type="entry name" value="Uma2"/>
</dbReference>
<protein>
    <recommendedName>
        <fullName evidence="1">Putative restriction endonuclease domain-containing protein</fullName>
    </recommendedName>
</protein>
<feature type="domain" description="Putative restriction endonuclease" evidence="1">
    <location>
        <begin position="22"/>
        <end position="141"/>
    </location>
</feature>
<dbReference type="Pfam" id="PF05685">
    <property type="entry name" value="Uma2"/>
    <property type="match status" value="1"/>
</dbReference>
<dbReference type="AlphaFoldDB" id="D2QD90"/>
<dbReference type="CDD" id="cd06260">
    <property type="entry name" value="DUF820-like"/>
    <property type="match status" value="1"/>
</dbReference>
<dbReference type="Gene3D" id="3.90.1570.10">
    <property type="entry name" value="tt1808, chain A"/>
    <property type="match status" value="1"/>
</dbReference>
<dbReference type="KEGG" id="sli:Slin_0255"/>
<dbReference type="EMBL" id="CP001769">
    <property type="protein sequence ID" value="ADB36320.1"/>
    <property type="molecule type" value="Genomic_DNA"/>
</dbReference>
<evidence type="ECO:0000259" key="1">
    <source>
        <dbReference type="Pfam" id="PF05685"/>
    </source>
</evidence>
<dbReference type="eggNOG" id="COG4636">
    <property type="taxonomic scope" value="Bacteria"/>
</dbReference>
<dbReference type="InterPro" id="IPR012296">
    <property type="entry name" value="Nuclease_put_TT1808"/>
</dbReference>
<dbReference type="PANTHER" id="PTHR34107:SF4">
    <property type="entry name" value="SLL1222 PROTEIN"/>
    <property type="match status" value="1"/>
</dbReference>